<dbReference type="Proteomes" id="UP000325315">
    <property type="component" value="Unassembled WGS sequence"/>
</dbReference>
<reference evidence="2" key="1">
    <citation type="journal article" date="2019" name="Plant Biotechnol. J.">
        <title>Genome sequencing of the Australian wild diploid species Gossypium australe highlights disease resistance and delayed gland morphogenesis.</title>
        <authorList>
            <person name="Cai Y."/>
            <person name="Cai X."/>
            <person name="Wang Q."/>
            <person name="Wang P."/>
            <person name="Zhang Y."/>
            <person name="Cai C."/>
            <person name="Xu Y."/>
            <person name="Wang K."/>
            <person name="Zhou Z."/>
            <person name="Wang C."/>
            <person name="Geng S."/>
            <person name="Li B."/>
            <person name="Dong Q."/>
            <person name="Hou Y."/>
            <person name="Wang H."/>
            <person name="Ai P."/>
            <person name="Liu Z."/>
            <person name="Yi F."/>
            <person name="Sun M."/>
            <person name="An G."/>
            <person name="Cheng J."/>
            <person name="Zhang Y."/>
            <person name="Shi Q."/>
            <person name="Xie Y."/>
            <person name="Shi X."/>
            <person name="Chang Y."/>
            <person name="Huang F."/>
            <person name="Chen Y."/>
            <person name="Hong S."/>
            <person name="Mi L."/>
            <person name="Sun Q."/>
            <person name="Zhang L."/>
            <person name="Zhou B."/>
            <person name="Peng R."/>
            <person name="Zhang X."/>
            <person name="Liu F."/>
        </authorList>
    </citation>
    <scope>NUCLEOTIDE SEQUENCE [LARGE SCALE GENOMIC DNA]</scope>
    <source>
        <strain evidence="2">cv. PA1801</strain>
    </source>
</reference>
<comment type="caution">
    <text evidence="1">The sequence shown here is derived from an EMBL/GenBank/DDBJ whole genome shotgun (WGS) entry which is preliminary data.</text>
</comment>
<accession>A0A5B6VXW0</accession>
<protein>
    <submittedName>
        <fullName evidence="1">Retrovirus-related Pol polyprotein from transposon 17.6</fullName>
    </submittedName>
</protein>
<evidence type="ECO:0000313" key="1">
    <source>
        <dbReference type="EMBL" id="KAA3473728.1"/>
    </source>
</evidence>
<organism evidence="1 2">
    <name type="scientific">Gossypium australe</name>
    <dbReference type="NCBI Taxonomy" id="47621"/>
    <lineage>
        <taxon>Eukaryota</taxon>
        <taxon>Viridiplantae</taxon>
        <taxon>Streptophyta</taxon>
        <taxon>Embryophyta</taxon>
        <taxon>Tracheophyta</taxon>
        <taxon>Spermatophyta</taxon>
        <taxon>Magnoliopsida</taxon>
        <taxon>eudicotyledons</taxon>
        <taxon>Gunneridae</taxon>
        <taxon>Pentapetalae</taxon>
        <taxon>rosids</taxon>
        <taxon>malvids</taxon>
        <taxon>Malvales</taxon>
        <taxon>Malvaceae</taxon>
        <taxon>Malvoideae</taxon>
        <taxon>Gossypium</taxon>
    </lineage>
</organism>
<proteinExistence type="predicted"/>
<sequence>MKDISKKRRLGEFEKMALTNECTAFLQSKLPPKMKYPGSFIIPCNISNSYCAPDLLSNDDEDGDQAELEAKFKGFSSQPHFEYLELGSCEYKQLKASTEELPKLELNVLPSHIKYVFLEEKLINVLKKFKKVAGWTIIDIRGISSSFGIHKIILEDGAKGMIDGKKD</sequence>
<dbReference type="EMBL" id="SMMG02000005">
    <property type="protein sequence ID" value="KAA3473728.1"/>
    <property type="molecule type" value="Genomic_DNA"/>
</dbReference>
<keyword evidence="2" id="KW-1185">Reference proteome</keyword>
<dbReference type="AlphaFoldDB" id="A0A5B6VXW0"/>
<evidence type="ECO:0000313" key="2">
    <source>
        <dbReference type="Proteomes" id="UP000325315"/>
    </source>
</evidence>
<dbReference type="OrthoDB" id="1752182at2759"/>
<gene>
    <name evidence="1" type="ORF">EPI10_024087</name>
</gene>
<name>A0A5B6VXW0_9ROSI</name>